<evidence type="ECO:0000256" key="8">
    <source>
        <dbReference type="RuleBase" id="RU363043"/>
    </source>
</evidence>
<name>A0A1H3DQ82_EUBBA</name>
<dbReference type="SUPFAM" id="SSF161098">
    <property type="entry name" value="MetI-like"/>
    <property type="match status" value="1"/>
</dbReference>
<evidence type="ECO:0000313" key="10">
    <source>
        <dbReference type="EMBL" id="SDX67834.1"/>
    </source>
</evidence>
<dbReference type="InterPro" id="IPR005672">
    <property type="entry name" value="Phosphate_PstA"/>
</dbReference>
<evidence type="ECO:0000256" key="7">
    <source>
        <dbReference type="ARBA" id="ARBA00023136"/>
    </source>
</evidence>
<comment type="subcellular location">
    <subcellularLocation>
        <location evidence="1 8">Cell membrane</location>
        <topology evidence="1 8">Multi-pass membrane protein</topology>
    </subcellularLocation>
</comment>
<sequence length="277" mass="29440">MTQSSKIQAKVLKGLVWFGAIMTIGILAFLVLYILIMGVPNLSLDLFAFKYTTENVSLFPALVNTIIMIAVTLVISVPLGIGSAIFLEEYAKRGNILVKFVAITTETLSGIPSIVYGIFGMLFFVTTLGWGYSMLAGSCTLAIMILPLIMRTTQEALKSVPDSYREGSFGLGAGRLRTVFRIILPAASPGIFAGIVLAVGRIVGETAALIYTAGTVAQIPPNLMGSGRTLAIHMYALWSEGLNTGQSYATAVVLLVIVILLNLLSDKIAQKIASGGN</sequence>
<evidence type="ECO:0000256" key="4">
    <source>
        <dbReference type="ARBA" id="ARBA00022475"/>
    </source>
</evidence>
<dbReference type="InterPro" id="IPR000515">
    <property type="entry name" value="MetI-like"/>
</dbReference>
<dbReference type="EMBL" id="FNOU01000005">
    <property type="protein sequence ID" value="SDX67834.1"/>
    <property type="molecule type" value="Genomic_DNA"/>
</dbReference>
<dbReference type="Proteomes" id="UP000199652">
    <property type="component" value="Unassembled WGS sequence"/>
</dbReference>
<dbReference type="NCBIfam" id="TIGR00974">
    <property type="entry name" value="3a0107s02c"/>
    <property type="match status" value="1"/>
</dbReference>
<evidence type="ECO:0000256" key="5">
    <source>
        <dbReference type="ARBA" id="ARBA00022692"/>
    </source>
</evidence>
<dbReference type="OrthoDB" id="9785113at2"/>
<dbReference type="PANTHER" id="PTHR43470:SF3">
    <property type="entry name" value="PHOSPHATE TRANSPORT SYSTEM PERMEASE PROTEIN PSTA-RELATED"/>
    <property type="match status" value="1"/>
</dbReference>
<keyword evidence="7 8" id="KW-0472">Membrane</keyword>
<dbReference type="Gene3D" id="1.10.3720.10">
    <property type="entry name" value="MetI-like"/>
    <property type="match status" value="1"/>
</dbReference>
<feature type="transmembrane region" description="Helical" evidence="8">
    <location>
        <begin position="12"/>
        <end position="36"/>
    </location>
</feature>
<keyword evidence="11" id="KW-1185">Reference proteome</keyword>
<evidence type="ECO:0000256" key="6">
    <source>
        <dbReference type="ARBA" id="ARBA00022989"/>
    </source>
</evidence>
<dbReference type="GO" id="GO:0005886">
    <property type="term" value="C:plasma membrane"/>
    <property type="evidence" value="ECO:0007669"/>
    <property type="project" value="UniProtKB-SubCell"/>
</dbReference>
<proteinExistence type="inferred from homology"/>
<evidence type="ECO:0000256" key="2">
    <source>
        <dbReference type="ARBA" id="ARBA00007069"/>
    </source>
</evidence>
<keyword evidence="3" id="KW-0813">Transport</keyword>
<dbReference type="GO" id="GO:0035435">
    <property type="term" value="P:phosphate ion transmembrane transport"/>
    <property type="evidence" value="ECO:0007669"/>
    <property type="project" value="InterPro"/>
</dbReference>
<dbReference type="PROSITE" id="PS50928">
    <property type="entry name" value="ABC_TM1"/>
    <property type="match status" value="1"/>
</dbReference>
<dbReference type="Pfam" id="PF00528">
    <property type="entry name" value="BPD_transp_1"/>
    <property type="match status" value="1"/>
</dbReference>
<dbReference type="GO" id="GO:0005315">
    <property type="term" value="F:phosphate transmembrane transporter activity"/>
    <property type="evidence" value="ECO:0007669"/>
    <property type="project" value="InterPro"/>
</dbReference>
<gene>
    <name evidence="10" type="ORF">SAMN04488579_10571</name>
</gene>
<feature type="transmembrane region" description="Helical" evidence="8">
    <location>
        <begin position="56"/>
        <end position="87"/>
    </location>
</feature>
<feature type="domain" description="ABC transmembrane type-1" evidence="9">
    <location>
        <begin position="62"/>
        <end position="265"/>
    </location>
</feature>
<evidence type="ECO:0000313" key="11">
    <source>
        <dbReference type="Proteomes" id="UP000199652"/>
    </source>
</evidence>
<dbReference type="STRING" id="1528.SAMN04488579_10571"/>
<dbReference type="CDD" id="cd06261">
    <property type="entry name" value="TM_PBP2"/>
    <property type="match status" value="1"/>
</dbReference>
<dbReference type="RefSeq" id="WP_090243952.1">
    <property type="nucleotide sequence ID" value="NZ_FNOU01000005.1"/>
</dbReference>
<evidence type="ECO:0000256" key="3">
    <source>
        <dbReference type="ARBA" id="ARBA00022448"/>
    </source>
</evidence>
<evidence type="ECO:0000256" key="1">
    <source>
        <dbReference type="ARBA" id="ARBA00004651"/>
    </source>
</evidence>
<accession>A0A1H3DQ82</accession>
<evidence type="ECO:0000259" key="9">
    <source>
        <dbReference type="PROSITE" id="PS50928"/>
    </source>
</evidence>
<feature type="transmembrane region" description="Helical" evidence="8">
    <location>
        <begin position="96"/>
        <end position="124"/>
    </location>
</feature>
<feature type="transmembrane region" description="Helical" evidence="8">
    <location>
        <begin position="182"/>
        <end position="203"/>
    </location>
</feature>
<dbReference type="AlphaFoldDB" id="A0A1H3DQ82"/>
<keyword evidence="5 8" id="KW-0812">Transmembrane</keyword>
<reference evidence="11" key="1">
    <citation type="submission" date="2016-10" db="EMBL/GenBank/DDBJ databases">
        <authorList>
            <person name="Varghese N."/>
            <person name="Submissions S."/>
        </authorList>
    </citation>
    <scope>NUCLEOTIDE SEQUENCE [LARGE SCALE GENOMIC DNA]</scope>
    <source>
        <strain evidence="11">VPI 5359</strain>
    </source>
</reference>
<dbReference type="PANTHER" id="PTHR43470">
    <property type="entry name" value="PHOSPHATE TRANSPORT SYSTEM PERMEASE PROTEIN PSTA-RELATED"/>
    <property type="match status" value="1"/>
</dbReference>
<feature type="transmembrane region" description="Helical" evidence="8">
    <location>
        <begin position="247"/>
        <end position="264"/>
    </location>
</feature>
<protein>
    <recommendedName>
        <fullName evidence="8">Phosphate transport system permease protein PstA</fullName>
    </recommendedName>
</protein>
<feature type="transmembrane region" description="Helical" evidence="8">
    <location>
        <begin position="130"/>
        <end position="149"/>
    </location>
</feature>
<keyword evidence="4 8" id="KW-1003">Cell membrane</keyword>
<comment type="similarity">
    <text evidence="2 8">Belongs to the binding-protein-dependent transport system permease family. CysTW subfamily.</text>
</comment>
<organism evidence="10 11">
    <name type="scientific">Eubacterium barkeri</name>
    <name type="common">Clostridium barkeri</name>
    <dbReference type="NCBI Taxonomy" id="1528"/>
    <lineage>
        <taxon>Bacteria</taxon>
        <taxon>Bacillati</taxon>
        <taxon>Bacillota</taxon>
        <taxon>Clostridia</taxon>
        <taxon>Eubacteriales</taxon>
        <taxon>Eubacteriaceae</taxon>
        <taxon>Eubacterium</taxon>
    </lineage>
</organism>
<keyword evidence="6 8" id="KW-1133">Transmembrane helix</keyword>
<dbReference type="InterPro" id="IPR035906">
    <property type="entry name" value="MetI-like_sf"/>
</dbReference>